<dbReference type="Ensembl" id="ENSFALT00000029882.1">
    <property type="protein sequence ID" value="ENSFALP00000024560.1"/>
    <property type="gene ID" value="ENSFALG00000023066.1"/>
</dbReference>
<organism evidence="2 3">
    <name type="scientific">Ficedula albicollis</name>
    <name type="common">Collared flycatcher</name>
    <name type="synonym">Muscicapa albicollis</name>
    <dbReference type="NCBI Taxonomy" id="59894"/>
    <lineage>
        <taxon>Eukaryota</taxon>
        <taxon>Metazoa</taxon>
        <taxon>Chordata</taxon>
        <taxon>Craniata</taxon>
        <taxon>Vertebrata</taxon>
        <taxon>Euteleostomi</taxon>
        <taxon>Archelosauria</taxon>
        <taxon>Archosauria</taxon>
        <taxon>Dinosauria</taxon>
        <taxon>Saurischia</taxon>
        <taxon>Theropoda</taxon>
        <taxon>Coelurosauria</taxon>
        <taxon>Aves</taxon>
        <taxon>Neognathae</taxon>
        <taxon>Neoaves</taxon>
        <taxon>Telluraves</taxon>
        <taxon>Australaves</taxon>
        <taxon>Passeriformes</taxon>
        <taxon>Muscicapidae</taxon>
        <taxon>Ficedula</taxon>
    </lineage>
</organism>
<keyword evidence="3" id="KW-1185">Reference proteome</keyword>
<reference evidence="2" key="2">
    <citation type="submission" date="2025-09" db="UniProtKB">
        <authorList>
            <consortium name="Ensembl"/>
        </authorList>
    </citation>
    <scope>IDENTIFICATION</scope>
</reference>
<evidence type="ECO:0000313" key="3">
    <source>
        <dbReference type="Proteomes" id="UP000016665"/>
    </source>
</evidence>
<dbReference type="AlphaFoldDB" id="A0A803VPA4"/>
<sequence length="89" mass="8923">FPGTAGFGVPRHSRAQPGLGSPGTAGFEFPGSAQLDLGSQAQPSGNGGAPLPSPGPPRRCQGPALTRYLLALICSTWNGTPSISPQLSP</sequence>
<evidence type="ECO:0000313" key="2">
    <source>
        <dbReference type="Ensembl" id="ENSFALP00000024560.1"/>
    </source>
</evidence>
<proteinExistence type="predicted"/>
<feature type="region of interest" description="Disordered" evidence="1">
    <location>
        <begin position="1"/>
        <end position="62"/>
    </location>
</feature>
<reference evidence="2" key="1">
    <citation type="submission" date="2025-08" db="UniProtKB">
        <authorList>
            <consortium name="Ensembl"/>
        </authorList>
    </citation>
    <scope>IDENTIFICATION</scope>
</reference>
<name>A0A803VPA4_FICAL</name>
<accession>A0A803VPA4</accession>
<dbReference type="Proteomes" id="UP000016665">
    <property type="component" value="Unplaced"/>
</dbReference>
<protein>
    <submittedName>
        <fullName evidence="2">Uncharacterized protein</fullName>
    </submittedName>
</protein>
<evidence type="ECO:0000256" key="1">
    <source>
        <dbReference type="SAM" id="MobiDB-lite"/>
    </source>
</evidence>